<sequence length="146" mass="16379">MTRHLPGSTPRRASPTGRCTKLEKDKRTRRVKTIQEEDKRGQEGDKKEKSHGRTEEGEAGSKISEAKTKTAIKRRSSERGAWRLGTIPRLANEGAEGSKNCFFPWGVGWRLGRRGEGARAQDRRRSRRPSGLAWTALGAGRKRKGK</sequence>
<comment type="caution">
    <text evidence="2">The sequence shown here is derived from an EMBL/GenBank/DDBJ whole genome shotgun (WGS) entry which is preliminary data.</text>
</comment>
<dbReference type="RefSeq" id="XP_070883413.1">
    <property type="nucleotide sequence ID" value="XM_071025719.1"/>
</dbReference>
<feature type="compositionally biased region" description="Basic and acidic residues" evidence="1">
    <location>
        <begin position="33"/>
        <end position="56"/>
    </location>
</feature>
<accession>A0ABR4LJY4</accession>
<feature type="region of interest" description="Disordered" evidence="1">
    <location>
        <begin position="112"/>
        <end position="146"/>
    </location>
</feature>
<proteinExistence type="predicted"/>
<dbReference type="Proteomes" id="UP001610432">
    <property type="component" value="Unassembled WGS sequence"/>
</dbReference>
<dbReference type="GeneID" id="98140791"/>
<evidence type="ECO:0000313" key="2">
    <source>
        <dbReference type="EMBL" id="KAL2864434.1"/>
    </source>
</evidence>
<gene>
    <name evidence="2" type="ORF">BJX67DRAFT_219802</name>
</gene>
<keyword evidence="3" id="KW-1185">Reference proteome</keyword>
<evidence type="ECO:0000256" key="1">
    <source>
        <dbReference type="SAM" id="MobiDB-lite"/>
    </source>
</evidence>
<organism evidence="2 3">
    <name type="scientific">Aspergillus lucknowensis</name>
    <dbReference type="NCBI Taxonomy" id="176173"/>
    <lineage>
        <taxon>Eukaryota</taxon>
        <taxon>Fungi</taxon>
        <taxon>Dikarya</taxon>
        <taxon>Ascomycota</taxon>
        <taxon>Pezizomycotina</taxon>
        <taxon>Eurotiomycetes</taxon>
        <taxon>Eurotiomycetidae</taxon>
        <taxon>Eurotiales</taxon>
        <taxon>Aspergillaceae</taxon>
        <taxon>Aspergillus</taxon>
        <taxon>Aspergillus subgen. Nidulantes</taxon>
    </lineage>
</organism>
<protein>
    <submittedName>
        <fullName evidence="2">Uncharacterized protein</fullName>
    </submittedName>
</protein>
<feature type="region of interest" description="Disordered" evidence="1">
    <location>
        <begin position="1"/>
        <end position="81"/>
    </location>
</feature>
<feature type="compositionally biased region" description="Basic and acidic residues" evidence="1">
    <location>
        <begin position="113"/>
        <end position="123"/>
    </location>
</feature>
<evidence type="ECO:0000313" key="3">
    <source>
        <dbReference type="Proteomes" id="UP001610432"/>
    </source>
</evidence>
<reference evidence="2 3" key="1">
    <citation type="submission" date="2024-07" db="EMBL/GenBank/DDBJ databases">
        <title>Section-level genome sequencing and comparative genomics of Aspergillus sections Usti and Cavernicolus.</title>
        <authorList>
            <consortium name="Lawrence Berkeley National Laboratory"/>
            <person name="Nybo J.L."/>
            <person name="Vesth T.C."/>
            <person name="Theobald S."/>
            <person name="Frisvad J.C."/>
            <person name="Larsen T.O."/>
            <person name="Kjaerboelling I."/>
            <person name="Rothschild-Mancinelli K."/>
            <person name="Lyhne E.K."/>
            <person name="Kogle M.E."/>
            <person name="Barry K."/>
            <person name="Clum A."/>
            <person name="Na H."/>
            <person name="Ledsgaard L."/>
            <person name="Lin J."/>
            <person name="Lipzen A."/>
            <person name="Kuo A."/>
            <person name="Riley R."/>
            <person name="Mondo S."/>
            <person name="Labutti K."/>
            <person name="Haridas S."/>
            <person name="Pangalinan J."/>
            <person name="Salamov A.A."/>
            <person name="Simmons B.A."/>
            <person name="Magnuson J.K."/>
            <person name="Chen J."/>
            <person name="Drula E."/>
            <person name="Henrissat B."/>
            <person name="Wiebenga A."/>
            <person name="Lubbers R.J."/>
            <person name="Gomes A.C."/>
            <person name="Macurrencykelacurrency M.R."/>
            <person name="Stajich J."/>
            <person name="Grigoriev I.V."/>
            <person name="Mortensen U.H."/>
            <person name="De Vries R.P."/>
            <person name="Baker S.E."/>
            <person name="Andersen M.R."/>
        </authorList>
    </citation>
    <scope>NUCLEOTIDE SEQUENCE [LARGE SCALE GENOMIC DNA]</scope>
    <source>
        <strain evidence="2 3">CBS 449.75</strain>
    </source>
</reference>
<name>A0ABR4LJY4_9EURO</name>
<dbReference type="EMBL" id="JBFXLQ010000040">
    <property type="protein sequence ID" value="KAL2864434.1"/>
    <property type="molecule type" value="Genomic_DNA"/>
</dbReference>